<dbReference type="OrthoDB" id="8960034at2759"/>
<dbReference type="InterPro" id="IPR038811">
    <property type="entry name" value="CDCP1"/>
</dbReference>
<evidence type="ECO:0008006" key="8">
    <source>
        <dbReference type="Google" id="ProtNLM"/>
    </source>
</evidence>
<evidence type="ECO:0000313" key="6">
    <source>
        <dbReference type="EMBL" id="KAJ8354306.1"/>
    </source>
</evidence>
<comment type="caution">
    <text evidence="6">The sequence shown here is derived from an EMBL/GenBank/DDBJ whole genome shotgun (WGS) entry which is preliminary data.</text>
</comment>
<name>A0A9Q1FAW7_SYNKA</name>
<reference evidence="6" key="1">
    <citation type="journal article" date="2023" name="Science">
        <title>Genome structures resolve the early diversification of teleost fishes.</title>
        <authorList>
            <person name="Parey E."/>
            <person name="Louis A."/>
            <person name="Montfort J."/>
            <person name="Bouchez O."/>
            <person name="Roques C."/>
            <person name="Iampietro C."/>
            <person name="Lluch J."/>
            <person name="Castinel A."/>
            <person name="Donnadieu C."/>
            <person name="Desvignes T."/>
            <person name="Floi Bucao C."/>
            <person name="Jouanno E."/>
            <person name="Wen M."/>
            <person name="Mejri S."/>
            <person name="Dirks R."/>
            <person name="Jansen H."/>
            <person name="Henkel C."/>
            <person name="Chen W.J."/>
            <person name="Zahm M."/>
            <person name="Cabau C."/>
            <person name="Klopp C."/>
            <person name="Thompson A.W."/>
            <person name="Robinson-Rechavi M."/>
            <person name="Braasch I."/>
            <person name="Lecointre G."/>
            <person name="Bobe J."/>
            <person name="Postlethwait J.H."/>
            <person name="Berthelot C."/>
            <person name="Roest Crollius H."/>
            <person name="Guiguen Y."/>
        </authorList>
    </citation>
    <scope>NUCLEOTIDE SEQUENCE</scope>
    <source>
        <strain evidence="6">WJC10195</strain>
    </source>
</reference>
<dbReference type="InterPro" id="IPR035914">
    <property type="entry name" value="Sperma_CUB_dom_sf"/>
</dbReference>
<dbReference type="AlphaFoldDB" id="A0A9Q1FAW7"/>
<dbReference type="InterPro" id="IPR056268">
    <property type="entry name" value="CUB_CDCP1_1st"/>
</dbReference>
<proteinExistence type="predicted"/>
<keyword evidence="1" id="KW-1133">Transmembrane helix</keyword>
<keyword evidence="1" id="KW-0472">Membrane</keyword>
<keyword evidence="7" id="KW-1185">Reference proteome</keyword>
<evidence type="ECO:0000259" key="3">
    <source>
        <dbReference type="Pfam" id="PF23665"/>
    </source>
</evidence>
<dbReference type="InterPro" id="IPR056269">
    <property type="entry name" value="CUB_CDCP1_2nd_5th"/>
</dbReference>
<dbReference type="InterPro" id="IPR056266">
    <property type="entry name" value="CDCP1_CUB_3rd_6th"/>
</dbReference>
<dbReference type="PANTHER" id="PTHR14477:SF1">
    <property type="entry name" value="CUB DOMAIN-CONTAINING PROTEIN 1"/>
    <property type="match status" value="1"/>
</dbReference>
<organism evidence="6 7">
    <name type="scientific">Synaphobranchus kaupii</name>
    <name type="common">Kaup's arrowtooth eel</name>
    <dbReference type="NCBI Taxonomy" id="118154"/>
    <lineage>
        <taxon>Eukaryota</taxon>
        <taxon>Metazoa</taxon>
        <taxon>Chordata</taxon>
        <taxon>Craniata</taxon>
        <taxon>Vertebrata</taxon>
        <taxon>Euteleostomi</taxon>
        <taxon>Actinopterygii</taxon>
        <taxon>Neopterygii</taxon>
        <taxon>Teleostei</taxon>
        <taxon>Anguilliformes</taxon>
        <taxon>Synaphobranchidae</taxon>
        <taxon>Synaphobranchus</taxon>
    </lineage>
</organism>
<dbReference type="EMBL" id="JAINUF010000007">
    <property type="protein sequence ID" value="KAJ8354306.1"/>
    <property type="molecule type" value="Genomic_DNA"/>
</dbReference>
<protein>
    <recommendedName>
        <fullName evidence="8">CUB domain containing protein 1</fullName>
    </recommendedName>
</protein>
<sequence length="661" mass="73730">MKLLFFMAGWFPLFLGLLLSVVLNISESQTLSFSPDKGTRVTISRQRAMGSDCTVCITEGSKRQCSMETILSGTHKTSVEFTCPHPHQFFTVEINGRLPEPLSSLQLAFSGIGMRQVLPSEMCPGGRRLDPATFHVSVDPKIKTLALVKVTLPSGSSVNEFFSPNYPGSFPDDDLMTWEFHVPSQHNITVRFLKYTEPRCVKKDVVVEYRRTGSAFIGKSLVDPQPSNRQGNFSLSLRNCEMVKKDTPGLTLHFQVSVVKISMQEFCDVDLRKEEGVRLRIEKKGSKSNCRMKKDSVVQETIIIASGKIYNLYFQDCSSEDLMLTINKTIECQQSEKCPVGRVHLSVPALQACLPAPRSITWHLRAPEDGTVELLHPRGNLQQLLLDQPCNANFSLTVNEDDGVTVGSFCPKGPIHKIQVHSNVSVTATPTANGDLSQASKSFLDISFRKDISERYIFAVVPQKGVPVFLATPSWPAGMKAHSTVSWIVSVPEAYHAVLLFLNVSQPKCENRHTVIKVQTLGSREEMFSRREDEKAEDELKVPESFYLNMSNCLPEHNEFSVRCQITLEKKTSHTLGIILGTISALLLLMVLVLIVVCVVIRNKKKQLLANVSIYNPNGGAPGHHQFPKSREDNESHIYASIEDSVVYGHLLQESDYPPHT</sequence>
<dbReference type="Pfam" id="PF23667">
    <property type="entry name" value="CUB_CDCP1_1"/>
    <property type="match status" value="1"/>
</dbReference>
<dbReference type="Pfam" id="PF23665">
    <property type="entry name" value="CDCP1_CUB_6"/>
    <property type="match status" value="2"/>
</dbReference>
<feature type="chain" id="PRO_5040359553" description="CUB domain containing protein 1" evidence="2">
    <location>
        <begin position="29"/>
        <end position="661"/>
    </location>
</feature>
<gene>
    <name evidence="6" type="ORF">SKAU_G00218730</name>
</gene>
<feature type="transmembrane region" description="Helical" evidence="1">
    <location>
        <begin position="576"/>
        <end position="601"/>
    </location>
</feature>
<evidence type="ECO:0000256" key="1">
    <source>
        <dbReference type="SAM" id="Phobius"/>
    </source>
</evidence>
<evidence type="ECO:0000256" key="2">
    <source>
        <dbReference type="SAM" id="SignalP"/>
    </source>
</evidence>
<feature type="domain" description="CDCP1 third and sixth CUB" evidence="3">
    <location>
        <begin position="148"/>
        <end position="246"/>
    </location>
</feature>
<feature type="domain" description="CDCP1 second and fifth CUB" evidence="5">
    <location>
        <begin position="358"/>
        <end position="438"/>
    </location>
</feature>
<dbReference type="Proteomes" id="UP001152622">
    <property type="component" value="Chromosome 7"/>
</dbReference>
<dbReference type="Pfam" id="PF23668">
    <property type="entry name" value="CUB_CDCP1_2"/>
    <property type="match status" value="1"/>
</dbReference>
<dbReference type="Gene3D" id="2.60.120.290">
    <property type="entry name" value="Spermadhesin, CUB domain"/>
    <property type="match status" value="1"/>
</dbReference>
<feature type="signal peptide" evidence="2">
    <location>
        <begin position="1"/>
        <end position="28"/>
    </location>
</feature>
<evidence type="ECO:0000259" key="4">
    <source>
        <dbReference type="Pfam" id="PF23667"/>
    </source>
</evidence>
<dbReference type="SUPFAM" id="SSF49854">
    <property type="entry name" value="Spermadhesin, CUB domain"/>
    <property type="match status" value="1"/>
</dbReference>
<keyword evidence="2" id="KW-0732">Signal</keyword>
<feature type="domain" description="CDCP1 third and sixth CUB" evidence="3">
    <location>
        <begin position="453"/>
        <end position="567"/>
    </location>
</feature>
<feature type="domain" description="CDCP1 first CUB" evidence="4">
    <location>
        <begin position="30"/>
        <end position="95"/>
    </location>
</feature>
<evidence type="ECO:0000313" key="7">
    <source>
        <dbReference type="Proteomes" id="UP001152622"/>
    </source>
</evidence>
<keyword evidence="1" id="KW-0812">Transmembrane</keyword>
<evidence type="ECO:0000259" key="5">
    <source>
        <dbReference type="Pfam" id="PF23668"/>
    </source>
</evidence>
<accession>A0A9Q1FAW7</accession>
<dbReference type="PANTHER" id="PTHR14477">
    <property type="entry name" value="CUB DOMAIN-CONTAINING PROTEIN 1"/>
    <property type="match status" value="1"/>
</dbReference>